<gene>
    <name evidence="2" type="ORF">Z043_104706</name>
</gene>
<comment type="caution">
    <text evidence="2">The sequence shown here is derived from an EMBL/GenBank/DDBJ whole genome shotgun (WGS) entry which is preliminary data.</text>
</comment>
<reference evidence="2 3" key="1">
    <citation type="submission" date="2015-08" db="EMBL/GenBank/DDBJ databases">
        <title>The genome of the Asian arowana (Scleropages formosus).</title>
        <authorList>
            <person name="Tan M.H."/>
            <person name="Gan H.M."/>
            <person name="Croft L.J."/>
            <person name="Austin C.M."/>
        </authorList>
    </citation>
    <scope>NUCLEOTIDE SEQUENCE [LARGE SCALE GENOMIC DNA]</scope>
    <source>
        <strain evidence="2">Aro1</strain>
    </source>
</reference>
<evidence type="ECO:0000313" key="3">
    <source>
        <dbReference type="Proteomes" id="UP000034805"/>
    </source>
</evidence>
<dbReference type="AlphaFoldDB" id="A0A0P7Z5T4"/>
<proteinExistence type="predicted"/>
<name>A0A0P7Z5T4_SCLFO</name>
<feature type="compositionally biased region" description="Polar residues" evidence="1">
    <location>
        <begin position="126"/>
        <end position="137"/>
    </location>
</feature>
<organism evidence="2 3">
    <name type="scientific">Scleropages formosus</name>
    <name type="common">Asian bonytongue</name>
    <name type="synonym">Osteoglossum formosum</name>
    <dbReference type="NCBI Taxonomy" id="113540"/>
    <lineage>
        <taxon>Eukaryota</taxon>
        <taxon>Metazoa</taxon>
        <taxon>Chordata</taxon>
        <taxon>Craniata</taxon>
        <taxon>Vertebrata</taxon>
        <taxon>Euteleostomi</taxon>
        <taxon>Actinopterygii</taxon>
        <taxon>Neopterygii</taxon>
        <taxon>Teleostei</taxon>
        <taxon>Osteoglossocephala</taxon>
        <taxon>Osteoglossomorpha</taxon>
        <taxon>Osteoglossiformes</taxon>
        <taxon>Osteoglossidae</taxon>
        <taxon>Scleropages</taxon>
    </lineage>
</organism>
<dbReference type="Proteomes" id="UP000034805">
    <property type="component" value="Unassembled WGS sequence"/>
</dbReference>
<dbReference type="EMBL" id="JARO02001266">
    <property type="protein sequence ID" value="KPP75998.1"/>
    <property type="molecule type" value="Genomic_DNA"/>
</dbReference>
<feature type="region of interest" description="Disordered" evidence="1">
    <location>
        <begin position="121"/>
        <end position="163"/>
    </location>
</feature>
<accession>A0A0P7Z5T4</accession>
<evidence type="ECO:0000313" key="2">
    <source>
        <dbReference type="EMBL" id="KPP75998.1"/>
    </source>
</evidence>
<protein>
    <submittedName>
        <fullName evidence="2">Uncharacterized protein</fullName>
    </submittedName>
</protein>
<evidence type="ECO:0000256" key="1">
    <source>
        <dbReference type="SAM" id="MobiDB-lite"/>
    </source>
</evidence>
<sequence>MYAQQLMFVASLLALETGYSQRSTQVMVMLQYFDRRIAQLEDRPTKRDRSIQAYERKLYDLSAETRHHLDGLSIYKVEIRSQVDSIGMRMDRAERDIEYMENRSPSQSYIETDDRILEQQVKDAQQESWSKLNQNTGKEPHAGRNTVKCKLERGPDTLKWGAS</sequence>